<keyword evidence="2" id="KW-0812">Transmembrane</keyword>
<evidence type="ECO:0000313" key="3">
    <source>
        <dbReference type="EMBL" id="GAA2739178.1"/>
    </source>
</evidence>
<feature type="region of interest" description="Disordered" evidence="1">
    <location>
        <begin position="198"/>
        <end position="220"/>
    </location>
</feature>
<protein>
    <submittedName>
        <fullName evidence="3">Uncharacterized protein</fullName>
    </submittedName>
</protein>
<evidence type="ECO:0000256" key="2">
    <source>
        <dbReference type="SAM" id="Phobius"/>
    </source>
</evidence>
<proteinExistence type="predicted"/>
<comment type="caution">
    <text evidence="3">The sequence shown here is derived from an EMBL/GenBank/DDBJ whole genome shotgun (WGS) entry which is preliminary data.</text>
</comment>
<organism evidence="3 4">
    <name type="scientific">Pedococcus aerophilus</name>
    <dbReference type="NCBI Taxonomy" id="436356"/>
    <lineage>
        <taxon>Bacteria</taxon>
        <taxon>Bacillati</taxon>
        <taxon>Actinomycetota</taxon>
        <taxon>Actinomycetes</taxon>
        <taxon>Micrococcales</taxon>
        <taxon>Intrasporangiaceae</taxon>
        <taxon>Pedococcus</taxon>
    </lineage>
</organism>
<evidence type="ECO:0000256" key="1">
    <source>
        <dbReference type="SAM" id="MobiDB-lite"/>
    </source>
</evidence>
<dbReference type="EMBL" id="BAAARN010000005">
    <property type="protein sequence ID" value="GAA2739178.1"/>
    <property type="molecule type" value="Genomic_DNA"/>
</dbReference>
<gene>
    <name evidence="3" type="ORF">GCM10009867_34200</name>
</gene>
<feature type="transmembrane region" description="Helical" evidence="2">
    <location>
        <begin position="173"/>
        <end position="196"/>
    </location>
</feature>
<keyword evidence="4" id="KW-1185">Reference proteome</keyword>
<dbReference type="RefSeq" id="WP_344195683.1">
    <property type="nucleotide sequence ID" value="NZ_BAAARN010000005.1"/>
</dbReference>
<keyword evidence="2" id="KW-0472">Membrane</keyword>
<sequence length="220" mass="22894">MSIVAKRAVLAVLTVIGLVLLGLGSWFTFNLGPSGSATFTSTPAKGSVVVVEPSLLNRIERPTTVTVVTRGDSPVFIARATPSDVEAVVGGADTRTVTGAKVRSWSLVSSRAGAGAAPALAGADVWRESLQGEGRVRLAVSQEDAPEAVVIATADGKPADIAELSVTIERRTWFFQALLVTLVGLLATAAGAAGLWQQRRRQVHPTTPTDEARPTEEVSA</sequence>
<dbReference type="Proteomes" id="UP001501326">
    <property type="component" value="Unassembled WGS sequence"/>
</dbReference>
<reference evidence="3 4" key="1">
    <citation type="journal article" date="2019" name="Int. J. Syst. Evol. Microbiol.">
        <title>The Global Catalogue of Microorganisms (GCM) 10K type strain sequencing project: providing services to taxonomists for standard genome sequencing and annotation.</title>
        <authorList>
            <consortium name="The Broad Institute Genomics Platform"/>
            <consortium name="The Broad Institute Genome Sequencing Center for Infectious Disease"/>
            <person name="Wu L."/>
            <person name="Ma J."/>
        </authorList>
    </citation>
    <scope>NUCLEOTIDE SEQUENCE [LARGE SCALE GENOMIC DNA]</scope>
    <source>
        <strain evidence="3 4">JCM 16378</strain>
    </source>
</reference>
<feature type="compositionally biased region" description="Basic and acidic residues" evidence="1">
    <location>
        <begin position="210"/>
        <end position="220"/>
    </location>
</feature>
<keyword evidence="2" id="KW-1133">Transmembrane helix</keyword>
<name>A0ABN3UVE5_9MICO</name>
<accession>A0ABN3UVE5</accession>
<evidence type="ECO:0000313" key="4">
    <source>
        <dbReference type="Proteomes" id="UP001501326"/>
    </source>
</evidence>